<organism evidence="1 2">
    <name type="scientific">Amanita thiersii Skay4041</name>
    <dbReference type="NCBI Taxonomy" id="703135"/>
    <lineage>
        <taxon>Eukaryota</taxon>
        <taxon>Fungi</taxon>
        <taxon>Dikarya</taxon>
        <taxon>Basidiomycota</taxon>
        <taxon>Agaricomycotina</taxon>
        <taxon>Agaricomycetes</taxon>
        <taxon>Agaricomycetidae</taxon>
        <taxon>Agaricales</taxon>
        <taxon>Pluteineae</taxon>
        <taxon>Amanitaceae</taxon>
        <taxon>Amanita</taxon>
    </lineage>
</organism>
<reference evidence="1 2" key="1">
    <citation type="submission" date="2014-02" db="EMBL/GenBank/DDBJ databases">
        <title>Transposable element dynamics among asymbiotic and ectomycorrhizal Amanita fungi.</title>
        <authorList>
            <consortium name="DOE Joint Genome Institute"/>
            <person name="Hess J."/>
            <person name="Skrede I."/>
            <person name="Wolfe B."/>
            <person name="LaButti K."/>
            <person name="Ohm R.A."/>
            <person name="Grigoriev I.V."/>
            <person name="Pringle A."/>
        </authorList>
    </citation>
    <scope>NUCLEOTIDE SEQUENCE [LARGE SCALE GENOMIC DNA]</scope>
    <source>
        <strain evidence="1 2">SKay4041</strain>
    </source>
</reference>
<proteinExistence type="predicted"/>
<gene>
    <name evidence="1" type="ORF">AMATHDRAFT_11360</name>
</gene>
<dbReference type="AlphaFoldDB" id="A0A2A9NAG2"/>
<evidence type="ECO:0000313" key="2">
    <source>
        <dbReference type="Proteomes" id="UP000242287"/>
    </source>
</evidence>
<evidence type="ECO:0008006" key="3">
    <source>
        <dbReference type="Google" id="ProtNLM"/>
    </source>
</evidence>
<evidence type="ECO:0000313" key="1">
    <source>
        <dbReference type="EMBL" id="PFH44613.1"/>
    </source>
</evidence>
<dbReference type="STRING" id="703135.A0A2A9NAG2"/>
<dbReference type="Proteomes" id="UP000242287">
    <property type="component" value="Unassembled WGS sequence"/>
</dbReference>
<name>A0A2A9NAG2_9AGAR</name>
<dbReference type="OrthoDB" id="2273864at2759"/>
<accession>A0A2A9NAG2</accession>
<sequence length="55" mass="6234">MRELYKILGISGNYLTTFHLQTDGQTECINQELEEYLHISATMTGFTAPQVILLS</sequence>
<keyword evidence="2" id="KW-1185">Reference proteome</keyword>
<protein>
    <recommendedName>
        <fullName evidence="3">Integrase catalytic domain-containing protein</fullName>
    </recommendedName>
</protein>
<dbReference type="EMBL" id="KZ303205">
    <property type="protein sequence ID" value="PFH44613.1"/>
    <property type="molecule type" value="Genomic_DNA"/>
</dbReference>